<accession>A0A3E2HJJ8</accession>
<proteinExistence type="predicted"/>
<dbReference type="Proteomes" id="UP000258309">
    <property type="component" value="Unassembled WGS sequence"/>
</dbReference>
<gene>
    <name evidence="1" type="ORF">B7463_g2759</name>
</gene>
<comment type="caution">
    <text evidence="1">The sequence shown here is derived from an EMBL/GenBank/DDBJ whole genome shotgun (WGS) entry which is preliminary data.</text>
</comment>
<protein>
    <submittedName>
        <fullName evidence="1">Uncharacterized protein</fullName>
    </submittedName>
</protein>
<dbReference type="OrthoDB" id="10384923at2759"/>
<sequence length="235" mass="26893">MEMDADPINWDHRRRANRPFHGLYRKSLRCHGGIVSSTSSTRTKKLGKSIPTAFYLQQVYLSRDPTCSDPYESIDTESFECSSLLQNLLLTFYVLLGRVGQLATIVVFFTQWLLCRPLILICKIVAGIEWELFAVFALSVWLWSRADASGGMTRKEAARAVSELWRTEHSLYSFLQEVKELGKFSACKRPGNTLTNDSRRLLDPNCWGIRDASGRWLTYEQVLRHSVPGRPARTK</sequence>
<dbReference type="EMBL" id="NCSJ02000033">
    <property type="protein sequence ID" value="RFU33570.1"/>
    <property type="molecule type" value="Genomic_DNA"/>
</dbReference>
<feature type="non-terminal residue" evidence="1">
    <location>
        <position position="1"/>
    </location>
</feature>
<evidence type="ECO:0000313" key="2">
    <source>
        <dbReference type="Proteomes" id="UP000258309"/>
    </source>
</evidence>
<reference evidence="1 2" key="1">
    <citation type="submission" date="2018-05" db="EMBL/GenBank/DDBJ databases">
        <title>Draft genome sequence of Scytalidium lignicola DSM 105466, a ubiquitous saprotrophic fungus.</title>
        <authorList>
            <person name="Buettner E."/>
            <person name="Gebauer A.M."/>
            <person name="Hofrichter M."/>
            <person name="Liers C."/>
            <person name="Kellner H."/>
        </authorList>
    </citation>
    <scope>NUCLEOTIDE SEQUENCE [LARGE SCALE GENOMIC DNA]</scope>
    <source>
        <strain evidence="1 2">DSM 105466</strain>
    </source>
</reference>
<organism evidence="1 2">
    <name type="scientific">Scytalidium lignicola</name>
    <name type="common">Hyphomycete</name>
    <dbReference type="NCBI Taxonomy" id="5539"/>
    <lineage>
        <taxon>Eukaryota</taxon>
        <taxon>Fungi</taxon>
        <taxon>Dikarya</taxon>
        <taxon>Ascomycota</taxon>
        <taxon>Pezizomycotina</taxon>
        <taxon>Leotiomycetes</taxon>
        <taxon>Leotiomycetes incertae sedis</taxon>
        <taxon>Scytalidium</taxon>
    </lineage>
</organism>
<keyword evidence="2" id="KW-1185">Reference proteome</keyword>
<evidence type="ECO:0000313" key="1">
    <source>
        <dbReference type="EMBL" id="RFU33570.1"/>
    </source>
</evidence>
<name>A0A3E2HJJ8_SCYLI</name>
<feature type="non-terminal residue" evidence="1">
    <location>
        <position position="235"/>
    </location>
</feature>
<dbReference type="AlphaFoldDB" id="A0A3E2HJJ8"/>